<dbReference type="GO" id="GO:0005886">
    <property type="term" value="C:plasma membrane"/>
    <property type="evidence" value="ECO:0007669"/>
    <property type="project" value="TreeGrafter"/>
</dbReference>
<dbReference type="PROSITE" id="PS51450">
    <property type="entry name" value="LRR"/>
    <property type="match status" value="1"/>
</dbReference>
<proteinExistence type="predicted"/>
<dbReference type="Pfam" id="PF13855">
    <property type="entry name" value="LRR_8"/>
    <property type="match status" value="2"/>
</dbReference>
<dbReference type="AlphaFoldDB" id="A0A1Y1K9J0"/>
<sequence>MIKKCVILLFIQISLQCSTPTFYNNIIRVNTGTEMFISGCMSPETLNFDGNIKEIAISDENIFDLNEGAVQNISANEFAIYFHHTTIEIIRRDAFLNLPGLVRVDMGRNKIRRIFENSFKDLPSLKLVGLYDNEIVDFWPRSFNNLPMLEEVVLSGNYLDSFDQAWFHKTPKLRKIYLGGNIMCDIPTLAFVNLPSVEFLDFHANQIEYVDKDAFKGLVNLETLLLNDNNLKSLEFNLPSPSKLTLVNIDHNNLTYISDDMLERIRPTIKRFEMNGNPWTCACYDKLRSWGQNATITFKAVEAGKANVTCINPKTNPNECIQRGDDDFEHEFWTPFLNKNLIRKERLEECHV</sequence>
<evidence type="ECO:0000256" key="1">
    <source>
        <dbReference type="ARBA" id="ARBA00022614"/>
    </source>
</evidence>
<dbReference type="PANTHER" id="PTHR24369">
    <property type="entry name" value="ANTIGEN BSP, PUTATIVE-RELATED"/>
    <property type="match status" value="1"/>
</dbReference>
<dbReference type="InterPro" id="IPR001611">
    <property type="entry name" value="Leu-rich_rpt"/>
</dbReference>
<reference evidence="5" key="1">
    <citation type="journal article" date="2016" name="Sci. Rep.">
        <title>Molecular characterization of firefly nuptial gifts: a multi-omics approach sheds light on postcopulatory sexual selection.</title>
        <authorList>
            <person name="Al-Wathiqui N."/>
            <person name="Fallon T.R."/>
            <person name="South A."/>
            <person name="Weng J.K."/>
            <person name="Lewis S.M."/>
        </authorList>
    </citation>
    <scope>NUCLEOTIDE SEQUENCE</scope>
</reference>
<keyword evidence="3" id="KW-0677">Repeat</keyword>
<feature type="signal peptide" evidence="4">
    <location>
        <begin position="1"/>
        <end position="17"/>
    </location>
</feature>
<name>A0A1Y1K9J0_PHOPY</name>
<evidence type="ECO:0008006" key="6">
    <source>
        <dbReference type="Google" id="ProtNLM"/>
    </source>
</evidence>
<dbReference type="EMBL" id="GEZM01091103">
    <property type="protein sequence ID" value="JAV57098.1"/>
    <property type="molecule type" value="Transcribed_RNA"/>
</dbReference>
<keyword evidence="2 4" id="KW-0732">Signal</keyword>
<dbReference type="SMART" id="SM00369">
    <property type="entry name" value="LRR_TYP"/>
    <property type="match status" value="6"/>
</dbReference>
<evidence type="ECO:0000256" key="2">
    <source>
        <dbReference type="ARBA" id="ARBA00022729"/>
    </source>
</evidence>
<dbReference type="InterPro" id="IPR032675">
    <property type="entry name" value="LRR_dom_sf"/>
</dbReference>
<dbReference type="SUPFAM" id="SSF52058">
    <property type="entry name" value="L domain-like"/>
    <property type="match status" value="1"/>
</dbReference>
<dbReference type="PANTHER" id="PTHR24369:SF210">
    <property type="entry name" value="CHAOPTIN-RELATED"/>
    <property type="match status" value="1"/>
</dbReference>
<organism evidence="5">
    <name type="scientific">Photinus pyralis</name>
    <name type="common">Common eastern firefly</name>
    <name type="synonym">Lampyris pyralis</name>
    <dbReference type="NCBI Taxonomy" id="7054"/>
    <lineage>
        <taxon>Eukaryota</taxon>
        <taxon>Metazoa</taxon>
        <taxon>Ecdysozoa</taxon>
        <taxon>Arthropoda</taxon>
        <taxon>Hexapoda</taxon>
        <taxon>Insecta</taxon>
        <taxon>Pterygota</taxon>
        <taxon>Neoptera</taxon>
        <taxon>Endopterygota</taxon>
        <taxon>Coleoptera</taxon>
        <taxon>Polyphaga</taxon>
        <taxon>Elateriformia</taxon>
        <taxon>Elateroidea</taxon>
        <taxon>Lampyridae</taxon>
        <taxon>Lampyrinae</taxon>
        <taxon>Photinus</taxon>
    </lineage>
</organism>
<evidence type="ECO:0000313" key="5">
    <source>
        <dbReference type="EMBL" id="JAV57098.1"/>
    </source>
</evidence>
<dbReference type="InterPro" id="IPR050541">
    <property type="entry name" value="LRR_TM_domain-containing"/>
</dbReference>
<accession>A0A1Y1K9J0</accession>
<evidence type="ECO:0000256" key="3">
    <source>
        <dbReference type="ARBA" id="ARBA00022737"/>
    </source>
</evidence>
<keyword evidence="1" id="KW-0433">Leucine-rich repeat</keyword>
<feature type="chain" id="PRO_5012282140" description="LRRCT domain-containing protein" evidence="4">
    <location>
        <begin position="18"/>
        <end position="352"/>
    </location>
</feature>
<protein>
    <recommendedName>
        <fullName evidence="6">LRRCT domain-containing protein</fullName>
    </recommendedName>
</protein>
<dbReference type="Gene3D" id="3.80.10.10">
    <property type="entry name" value="Ribonuclease Inhibitor"/>
    <property type="match status" value="1"/>
</dbReference>
<dbReference type="InterPro" id="IPR003591">
    <property type="entry name" value="Leu-rich_rpt_typical-subtyp"/>
</dbReference>
<evidence type="ECO:0000256" key="4">
    <source>
        <dbReference type="SAM" id="SignalP"/>
    </source>
</evidence>